<gene>
    <name evidence="3" type="ORF">PILCRDRAFT_15331</name>
</gene>
<dbReference type="InterPro" id="IPR001245">
    <property type="entry name" value="Ser-Thr/Tyr_kinase_cat_dom"/>
</dbReference>
<dbReference type="GO" id="GO:0004674">
    <property type="term" value="F:protein serine/threonine kinase activity"/>
    <property type="evidence" value="ECO:0007669"/>
    <property type="project" value="TreeGrafter"/>
</dbReference>
<feature type="transmembrane region" description="Helical" evidence="1">
    <location>
        <begin position="148"/>
        <end position="169"/>
    </location>
</feature>
<dbReference type="PROSITE" id="PS00108">
    <property type="entry name" value="PROTEIN_KINASE_ST"/>
    <property type="match status" value="1"/>
</dbReference>
<keyword evidence="4" id="KW-1185">Reference proteome</keyword>
<dbReference type="Proteomes" id="UP000054166">
    <property type="component" value="Unassembled WGS sequence"/>
</dbReference>
<feature type="domain" description="Protein kinase" evidence="2">
    <location>
        <begin position="347"/>
        <end position="611"/>
    </location>
</feature>
<dbReference type="Gene3D" id="1.10.510.10">
    <property type="entry name" value="Transferase(Phosphotransferase) domain 1"/>
    <property type="match status" value="1"/>
</dbReference>
<organism evidence="3 4">
    <name type="scientific">Piloderma croceum (strain F 1598)</name>
    <dbReference type="NCBI Taxonomy" id="765440"/>
    <lineage>
        <taxon>Eukaryota</taxon>
        <taxon>Fungi</taxon>
        <taxon>Dikarya</taxon>
        <taxon>Basidiomycota</taxon>
        <taxon>Agaricomycotina</taxon>
        <taxon>Agaricomycetes</taxon>
        <taxon>Agaricomycetidae</taxon>
        <taxon>Atheliales</taxon>
        <taxon>Atheliaceae</taxon>
        <taxon>Piloderma</taxon>
    </lineage>
</organism>
<keyword evidence="1" id="KW-1133">Transmembrane helix</keyword>
<dbReference type="PANTHER" id="PTHR44329">
    <property type="entry name" value="SERINE/THREONINE-PROTEIN KINASE TNNI3K-RELATED"/>
    <property type="match status" value="1"/>
</dbReference>
<name>A0A0C3F008_PILCF</name>
<reference evidence="4" key="2">
    <citation type="submission" date="2015-01" db="EMBL/GenBank/DDBJ databases">
        <title>Evolutionary Origins and Diversification of the Mycorrhizal Mutualists.</title>
        <authorList>
            <consortium name="DOE Joint Genome Institute"/>
            <consortium name="Mycorrhizal Genomics Consortium"/>
            <person name="Kohler A."/>
            <person name="Kuo A."/>
            <person name="Nagy L.G."/>
            <person name="Floudas D."/>
            <person name="Copeland A."/>
            <person name="Barry K.W."/>
            <person name="Cichocki N."/>
            <person name="Veneault-Fourrey C."/>
            <person name="LaButti K."/>
            <person name="Lindquist E.A."/>
            <person name="Lipzen A."/>
            <person name="Lundell T."/>
            <person name="Morin E."/>
            <person name="Murat C."/>
            <person name="Riley R."/>
            <person name="Ohm R."/>
            <person name="Sun H."/>
            <person name="Tunlid A."/>
            <person name="Henrissat B."/>
            <person name="Grigoriev I.V."/>
            <person name="Hibbett D.S."/>
            <person name="Martin F."/>
        </authorList>
    </citation>
    <scope>NUCLEOTIDE SEQUENCE [LARGE SCALE GENOMIC DNA]</scope>
    <source>
        <strain evidence="4">F 1598</strain>
    </source>
</reference>
<keyword evidence="1" id="KW-0812">Transmembrane</keyword>
<accession>A0A0C3F008</accession>
<dbReference type="GO" id="GO:0005524">
    <property type="term" value="F:ATP binding"/>
    <property type="evidence" value="ECO:0007669"/>
    <property type="project" value="InterPro"/>
</dbReference>
<dbReference type="InterPro" id="IPR008271">
    <property type="entry name" value="Ser/Thr_kinase_AS"/>
</dbReference>
<dbReference type="EMBL" id="KN833086">
    <property type="protein sequence ID" value="KIM73301.1"/>
    <property type="molecule type" value="Genomic_DNA"/>
</dbReference>
<dbReference type="STRING" id="765440.A0A0C3F008"/>
<dbReference type="InterPro" id="IPR000719">
    <property type="entry name" value="Prot_kinase_dom"/>
</dbReference>
<dbReference type="SMART" id="SM00220">
    <property type="entry name" value="S_TKc"/>
    <property type="match status" value="1"/>
</dbReference>
<dbReference type="InParanoid" id="A0A0C3F008"/>
<dbReference type="PROSITE" id="PS50011">
    <property type="entry name" value="PROTEIN_KINASE_DOM"/>
    <property type="match status" value="1"/>
</dbReference>
<dbReference type="Pfam" id="PF07714">
    <property type="entry name" value="PK_Tyr_Ser-Thr"/>
    <property type="match status" value="1"/>
</dbReference>
<dbReference type="HOGENOM" id="CLU_446254_0_0_1"/>
<protein>
    <recommendedName>
        <fullName evidence="2">Protein kinase domain-containing protein</fullName>
    </recommendedName>
</protein>
<dbReference type="OrthoDB" id="4062651at2759"/>
<evidence type="ECO:0000313" key="4">
    <source>
        <dbReference type="Proteomes" id="UP000054166"/>
    </source>
</evidence>
<reference evidence="3 4" key="1">
    <citation type="submission" date="2014-04" db="EMBL/GenBank/DDBJ databases">
        <authorList>
            <consortium name="DOE Joint Genome Institute"/>
            <person name="Kuo A."/>
            <person name="Tarkka M."/>
            <person name="Buscot F."/>
            <person name="Kohler A."/>
            <person name="Nagy L.G."/>
            <person name="Floudas D."/>
            <person name="Copeland A."/>
            <person name="Barry K.W."/>
            <person name="Cichocki N."/>
            <person name="Veneault-Fourrey C."/>
            <person name="LaButti K."/>
            <person name="Lindquist E.A."/>
            <person name="Lipzen A."/>
            <person name="Lundell T."/>
            <person name="Morin E."/>
            <person name="Murat C."/>
            <person name="Sun H."/>
            <person name="Tunlid A."/>
            <person name="Henrissat B."/>
            <person name="Grigoriev I.V."/>
            <person name="Hibbett D.S."/>
            <person name="Martin F."/>
            <person name="Nordberg H.P."/>
            <person name="Cantor M.N."/>
            <person name="Hua S.X."/>
        </authorList>
    </citation>
    <scope>NUCLEOTIDE SEQUENCE [LARGE SCALE GENOMIC DNA]</scope>
    <source>
        <strain evidence="3 4">F 1598</strain>
    </source>
</reference>
<proteinExistence type="predicted"/>
<sequence length="612" mass="68690">MIRSRYEKAVAATVSDVKDMDDARRIQVESSHASTYRDIVTRRRRLLAVHGSGITLYVAHEHDRVNVTITLDGNSNSTTIKIIDPDTRGIELYNISIYDVQSLPFGDHNVTVRAPTNGTDQLWFDYAAVNDGNSVSSSSGSRHSVPNLGAIIGGAIGGLTVLILGSVVMRRRWRQRKRQMPDLDLEQNPASVDSASTGVFAMLKVYKNQRSLLENLKTETYRMTAFNPIFSLVNSHQFHAQLIEIASQLTCQNDPDFRKALDDDEINLKQLLSDTLNSDNGGEAVLELKGDDAERFLTLTFHVLERHPSLFDGDEEASKRKAHRLVVKLSESCGILPASINITGVIDRGRDPVSGGGFADVYQATYQGKLVALKCLRDFQMNQRRQENYRKFCREALLWRDLSHPNVLPFLGVDLETFLPRACMISPWMLNGTLMKHIKTLGGPLYAELLEIAEGLKYLHSKSIVHGDLKGNNVLIDQDRHARLADFGLAGWTDATQATSTSNHAGSVRWMAPELHILERFRRTEVSDVYAFACVSVESYTGKYPFYDISRDPTVILKVMQGERPGRPACNVDRIMSDELWGLVNACWKQDPSERPQMVDVVDKMVRMSMVY</sequence>
<evidence type="ECO:0000313" key="3">
    <source>
        <dbReference type="EMBL" id="KIM73301.1"/>
    </source>
</evidence>
<dbReference type="AlphaFoldDB" id="A0A0C3F008"/>
<evidence type="ECO:0000256" key="1">
    <source>
        <dbReference type="SAM" id="Phobius"/>
    </source>
</evidence>
<dbReference type="SUPFAM" id="SSF56112">
    <property type="entry name" value="Protein kinase-like (PK-like)"/>
    <property type="match status" value="1"/>
</dbReference>
<dbReference type="InterPro" id="IPR051681">
    <property type="entry name" value="Ser/Thr_Kinases-Pseudokinases"/>
</dbReference>
<evidence type="ECO:0000259" key="2">
    <source>
        <dbReference type="PROSITE" id="PS50011"/>
    </source>
</evidence>
<dbReference type="InterPro" id="IPR011009">
    <property type="entry name" value="Kinase-like_dom_sf"/>
</dbReference>
<keyword evidence="1" id="KW-0472">Membrane</keyword>